<dbReference type="CDD" id="cd06257">
    <property type="entry name" value="DnaJ"/>
    <property type="match status" value="1"/>
</dbReference>
<name>A0A1F6GSA6_9PROT</name>
<feature type="domain" description="J" evidence="3">
    <location>
        <begin position="627"/>
        <end position="698"/>
    </location>
</feature>
<keyword evidence="2" id="KW-1133">Transmembrane helix</keyword>
<keyword evidence="2" id="KW-0472">Membrane</keyword>
<dbReference type="Proteomes" id="UP000177583">
    <property type="component" value="Unassembled WGS sequence"/>
</dbReference>
<dbReference type="Gene3D" id="1.10.287.110">
    <property type="entry name" value="DnaJ domain"/>
    <property type="match status" value="1"/>
</dbReference>
<dbReference type="Pfam" id="PF00226">
    <property type="entry name" value="DnaJ"/>
    <property type="match status" value="1"/>
</dbReference>
<accession>A0A1F6GSA6</accession>
<evidence type="ECO:0000313" key="5">
    <source>
        <dbReference type="Proteomes" id="UP000177583"/>
    </source>
</evidence>
<dbReference type="InterPro" id="IPR036869">
    <property type="entry name" value="J_dom_sf"/>
</dbReference>
<comment type="caution">
    <text evidence="4">The sequence shown here is derived from an EMBL/GenBank/DDBJ whole genome shotgun (WGS) entry which is preliminary data.</text>
</comment>
<dbReference type="SUPFAM" id="SSF46565">
    <property type="entry name" value="Chaperone J-domain"/>
    <property type="match status" value="1"/>
</dbReference>
<dbReference type="Gene3D" id="2.130.10.10">
    <property type="entry name" value="YVTN repeat-like/Quinoprotein amine dehydrogenase"/>
    <property type="match status" value="1"/>
</dbReference>
<dbReference type="InterPro" id="IPR050817">
    <property type="entry name" value="DjlA_DnaK_co-chaperone"/>
</dbReference>
<organism evidence="4 5">
    <name type="scientific">Candidatus Lambdaproteobacteria bacterium RIFOXYD2_FULL_56_26</name>
    <dbReference type="NCBI Taxonomy" id="1817773"/>
    <lineage>
        <taxon>Bacteria</taxon>
        <taxon>Pseudomonadati</taxon>
        <taxon>Pseudomonadota</taxon>
        <taxon>Candidatus Lambdaproteobacteria</taxon>
    </lineage>
</organism>
<dbReference type="AlphaFoldDB" id="A0A1F6GSA6"/>
<evidence type="ECO:0000256" key="2">
    <source>
        <dbReference type="SAM" id="Phobius"/>
    </source>
</evidence>
<evidence type="ECO:0000313" key="4">
    <source>
        <dbReference type="EMBL" id="OGH01046.1"/>
    </source>
</evidence>
<dbReference type="PRINTS" id="PR00625">
    <property type="entry name" value="JDOMAIN"/>
</dbReference>
<dbReference type="Gene3D" id="1.25.40.10">
    <property type="entry name" value="Tetratricopeptide repeat domain"/>
    <property type="match status" value="1"/>
</dbReference>
<dbReference type="SUPFAM" id="SSF63829">
    <property type="entry name" value="Calcium-dependent phosphotriesterase"/>
    <property type="match status" value="1"/>
</dbReference>
<reference evidence="4 5" key="1">
    <citation type="journal article" date="2016" name="Nat. Commun.">
        <title>Thousands of microbial genomes shed light on interconnected biogeochemical processes in an aquifer system.</title>
        <authorList>
            <person name="Anantharaman K."/>
            <person name="Brown C.T."/>
            <person name="Hug L.A."/>
            <person name="Sharon I."/>
            <person name="Castelle C.J."/>
            <person name="Probst A.J."/>
            <person name="Thomas B.C."/>
            <person name="Singh A."/>
            <person name="Wilkins M.J."/>
            <person name="Karaoz U."/>
            <person name="Brodie E.L."/>
            <person name="Williams K.H."/>
            <person name="Hubbard S.S."/>
            <person name="Banfield J.F."/>
        </authorList>
    </citation>
    <scope>NUCLEOTIDE SEQUENCE [LARGE SCALE GENOMIC DNA]</scope>
</reference>
<keyword evidence="2" id="KW-0812">Transmembrane</keyword>
<dbReference type="InterPro" id="IPR011990">
    <property type="entry name" value="TPR-like_helical_dom_sf"/>
</dbReference>
<dbReference type="SMART" id="SM00271">
    <property type="entry name" value="DnaJ"/>
    <property type="match status" value="1"/>
</dbReference>
<evidence type="ECO:0000256" key="1">
    <source>
        <dbReference type="SAM" id="MobiDB-lite"/>
    </source>
</evidence>
<dbReference type="InterPro" id="IPR001623">
    <property type="entry name" value="DnaJ_domain"/>
</dbReference>
<feature type="region of interest" description="Disordered" evidence="1">
    <location>
        <begin position="543"/>
        <end position="627"/>
    </location>
</feature>
<proteinExistence type="predicted"/>
<evidence type="ECO:0000259" key="3">
    <source>
        <dbReference type="PROSITE" id="PS50076"/>
    </source>
</evidence>
<dbReference type="EMBL" id="MFNF01000040">
    <property type="protein sequence ID" value="OGH01046.1"/>
    <property type="molecule type" value="Genomic_DNA"/>
</dbReference>
<feature type="transmembrane region" description="Helical" evidence="2">
    <location>
        <begin position="431"/>
        <end position="452"/>
    </location>
</feature>
<sequence>MSIPLPIRALLALFLCVGFFSQARAESQFFVLSKTGESLTKVLVLSESTEVTVFDKNLKEEGHFILPGFLANQAEYSPRQANRLLLAGPDKLVVYELNRNLPAGLVFEKKSDPGQEFLKVHFSPDSDEVYWSTGSAIGWNGLANREERTLPPEGLGQVKDLTPLKGHQLAVAQEGSAELRLYSTQNPDQPDSLKGHLAPVVGMVSPKGQELFSLDQSNQLLHWDLATKEPQAQVALEIQGTLAVPKALGMDPKGKKLWVVQEREGKEQSWSYLLSDLEAQKVEPKVQTLAKRLGGSPYSAIDSLSSAQKERLENAFTTPDKPSFVVAPAKPGYFETAKTEAENGNYDAALGFIRKITPEDPNFRASRELQRQVYDLVEQQQSLNVAKEQFQEGNYQTAEILLQGVLAKVPQSKEAKAYLDLTHEKIFSRKLANLFLGLLAVLALAGLGWLAYRRYLTYGSQGFAFFKDDGRERRRLILALDQAKKLVEVRFGQDKMGYYYNSLTEIKKRLSQMEGQLDQPQTAVELFLKEVAALQREMIEMGQGRHKPAAKSAGTGPKPKAQPQKPQEPRAEPKPQAPPRPESKVGSKVEPQAKPGPSPKPEPGPKGAAKTGPRPEAEKPGTFDPSDFYAVLGVQPTATQEEIKKAYRTKLKAYHPDVHVNSSFDWVKEEAEKATRTVQDAYKVLKDPEARKAYDQRRGL</sequence>
<feature type="compositionally biased region" description="Pro residues" evidence="1">
    <location>
        <begin position="594"/>
        <end position="604"/>
    </location>
</feature>
<gene>
    <name evidence="4" type="ORF">A2557_00405</name>
</gene>
<dbReference type="InterPro" id="IPR015943">
    <property type="entry name" value="WD40/YVTN_repeat-like_dom_sf"/>
</dbReference>
<dbReference type="PROSITE" id="PS50076">
    <property type="entry name" value="DNAJ_2"/>
    <property type="match status" value="1"/>
</dbReference>
<dbReference type="PANTHER" id="PTHR24074">
    <property type="entry name" value="CO-CHAPERONE PROTEIN DJLA"/>
    <property type="match status" value="1"/>
</dbReference>
<protein>
    <recommendedName>
        <fullName evidence="3">J domain-containing protein</fullName>
    </recommendedName>
</protein>